<dbReference type="CDD" id="cd06261">
    <property type="entry name" value="TM_PBP2"/>
    <property type="match status" value="1"/>
</dbReference>
<keyword evidence="2 7" id="KW-0813">Transport</keyword>
<comment type="similarity">
    <text evidence="7">Belongs to the binding-protein-dependent transport system permease family.</text>
</comment>
<proteinExistence type="inferred from homology"/>
<evidence type="ECO:0000256" key="2">
    <source>
        <dbReference type="ARBA" id="ARBA00022448"/>
    </source>
</evidence>
<dbReference type="OrthoDB" id="24153at2"/>
<dbReference type="RefSeq" id="WP_121935336.1">
    <property type="nucleotide sequence ID" value="NZ_RDOJ01000017.1"/>
</dbReference>
<comment type="caution">
    <text evidence="9">The sequence shown here is derived from an EMBL/GenBank/DDBJ whole genome shotgun (WGS) entry which is preliminary data.</text>
</comment>
<feature type="transmembrane region" description="Helical" evidence="7">
    <location>
        <begin position="174"/>
        <end position="198"/>
    </location>
</feature>
<comment type="subcellular location">
    <subcellularLocation>
        <location evidence="1 7">Cell membrane</location>
        <topology evidence="1 7">Multi-pass membrane protein</topology>
    </subcellularLocation>
</comment>
<dbReference type="SUPFAM" id="SSF161098">
    <property type="entry name" value="MetI-like"/>
    <property type="match status" value="1"/>
</dbReference>
<feature type="domain" description="ABC transmembrane type-1" evidence="8">
    <location>
        <begin position="134"/>
        <end position="350"/>
    </location>
</feature>
<feature type="transmembrane region" description="Helical" evidence="7">
    <location>
        <begin position="285"/>
        <end position="307"/>
    </location>
</feature>
<evidence type="ECO:0000256" key="4">
    <source>
        <dbReference type="ARBA" id="ARBA00022692"/>
    </source>
</evidence>
<keyword evidence="5 7" id="KW-1133">Transmembrane helix</keyword>
<feature type="transmembrane region" description="Helical" evidence="7">
    <location>
        <begin position="327"/>
        <end position="353"/>
    </location>
</feature>
<evidence type="ECO:0000256" key="6">
    <source>
        <dbReference type="ARBA" id="ARBA00023136"/>
    </source>
</evidence>
<evidence type="ECO:0000256" key="7">
    <source>
        <dbReference type="RuleBase" id="RU363032"/>
    </source>
</evidence>
<evidence type="ECO:0000313" key="9">
    <source>
        <dbReference type="EMBL" id="RLZ07570.1"/>
    </source>
</evidence>
<organism evidence="9 10">
    <name type="scientific">Faecalibacter macacae</name>
    <dbReference type="NCBI Taxonomy" id="1859289"/>
    <lineage>
        <taxon>Bacteria</taxon>
        <taxon>Pseudomonadati</taxon>
        <taxon>Bacteroidota</taxon>
        <taxon>Flavobacteriia</taxon>
        <taxon>Flavobacteriales</taxon>
        <taxon>Weeksellaceae</taxon>
        <taxon>Faecalibacter</taxon>
    </lineage>
</organism>
<keyword evidence="3" id="KW-1003">Cell membrane</keyword>
<dbReference type="Pfam" id="PF00528">
    <property type="entry name" value="BPD_transp_1"/>
    <property type="match status" value="1"/>
</dbReference>
<evidence type="ECO:0000256" key="5">
    <source>
        <dbReference type="ARBA" id="ARBA00022989"/>
    </source>
</evidence>
<accession>A0A3L9M329</accession>
<dbReference type="PANTHER" id="PTHR43163">
    <property type="entry name" value="DIPEPTIDE TRANSPORT SYSTEM PERMEASE PROTEIN DPPB-RELATED"/>
    <property type="match status" value="1"/>
</dbReference>
<evidence type="ECO:0000313" key="10">
    <source>
        <dbReference type="Proteomes" id="UP000275348"/>
    </source>
</evidence>
<dbReference type="AlphaFoldDB" id="A0A3L9M329"/>
<sequence>MISYIINKLFYGFLTLFGVVTVVFLLFTVLPGDPARMMLDQKEDPEQLAQIRKNLGLDQPVWKQYLYYLNDLSPISIHDNHPKEETYTSLSSGKYDYSKIADLGDQTLVVKKPFLRNSFQKQGKSVATIIGETLPNTIVLAVSAIIIATVIGVALGIVSALVKDSWIDRTLLVITSFGMSIPSFFSAIIIAYIFAFLLHEFTSLNMIGSLYEVDDLGEGKHLTLKNLILPAITLGSRPLAVFTQLTRNSLLEVLSQDYIRTAYAKGLSKKTVILKHALRNALNPVVTAISGWFASMLAGAVFVEFVFGWNGLGKEIVNALNTLDLPIVMGAVLVIAVMFIIINIIIDILYGVLDPRVRIK</sequence>
<dbReference type="InterPro" id="IPR000515">
    <property type="entry name" value="MetI-like"/>
</dbReference>
<dbReference type="Proteomes" id="UP000275348">
    <property type="component" value="Unassembled WGS sequence"/>
</dbReference>
<feature type="transmembrane region" description="Helical" evidence="7">
    <location>
        <begin position="138"/>
        <end position="162"/>
    </location>
</feature>
<dbReference type="InterPro" id="IPR045621">
    <property type="entry name" value="BPD_transp_1_N"/>
</dbReference>
<gene>
    <name evidence="9" type="ORF">EAH69_11405</name>
</gene>
<dbReference type="GO" id="GO:0005886">
    <property type="term" value="C:plasma membrane"/>
    <property type="evidence" value="ECO:0007669"/>
    <property type="project" value="UniProtKB-SubCell"/>
</dbReference>
<keyword evidence="6 7" id="KW-0472">Membrane</keyword>
<name>A0A3L9M329_9FLAO</name>
<dbReference type="GO" id="GO:0055085">
    <property type="term" value="P:transmembrane transport"/>
    <property type="evidence" value="ECO:0007669"/>
    <property type="project" value="InterPro"/>
</dbReference>
<dbReference type="EMBL" id="RDOJ01000017">
    <property type="protein sequence ID" value="RLZ07570.1"/>
    <property type="molecule type" value="Genomic_DNA"/>
</dbReference>
<dbReference type="Pfam" id="PF19300">
    <property type="entry name" value="BPD_transp_1_N"/>
    <property type="match status" value="1"/>
</dbReference>
<dbReference type="PANTHER" id="PTHR43163:SF6">
    <property type="entry name" value="DIPEPTIDE TRANSPORT SYSTEM PERMEASE PROTEIN DPPB-RELATED"/>
    <property type="match status" value="1"/>
</dbReference>
<keyword evidence="4 7" id="KW-0812">Transmembrane</keyword>
<dbReference type="Gene3D" id="1.10.3720.10">
    <property type="entry name" value="MetI-like"/>
    <property type="match status" value="1"/>
</dbReference>
<keyword evidence="10" id="KW-1185">Reference proteome</keyword>
<reference evidence="9 10" key="1">
    <citation type="submission" date="2018-10" db="EMBL/GenBank/DDBJ databases">
        <authorList>
            <person name="Chen X."/>
        </authorList>
    </citation>
    <scope>NUCLEOTIDE SEQUENCE [LARGE SCALE GENOMIC DNA]</scope>
    <source>
        <strain evidence="9 10">YIM 102668</strain>
    </source>
</reference>
<evidence type="ECO:0000256" key="3">
    <source>
        <dbReference type="ARBA" id="ARBA00022475"/>
    </source>
</evidence>
<dbReference type="InterPro" id="IPR035906">
    <property type="entry name" value="MetI-like_sf"/>
</dbReference>
<protein>
    <submittedName>
        <fullName evidence="9">ABC transporter permease</fullName>
    </submittedName>
</protein>
<feature type="transmembrane region" description="Helical" evidence="7">
    <location>
        <begin position="12"/>
        <end position="32"/>
    </location>
</feature>
<evidence type="ECO:0000256" key="1">
    <source>
        <dbReference type="ARBA" id="ARBA00004651"/>
    </source>
</evidence>
<dbReference type="PROSITE" id="PS50928">
    <property type="entry name" value="ABC_TM1"/>
    <property type="match status" value="1"/>
</dbReference>
<evidence type="ECO:0000259" key="8">
    <source>
        <dbReference type="PROSITE" id="PS50928"/>
    </source>
</evidence>